<keyword evidence="1" id="KW-1185">Reference proteome</keyword>
<dbReference type="AlphaFoldDB" id="A0A915KHH4"/>
<accession>A0A915KHH4</accession>
<evidence type="ECO:0000313" key="1">
    <source>
        <dbReference type="Proteomes" id="UP000887565"/>
    </source>
</evidence>
<name>A0A915KHH4_ROMCU</name>
<dbReference type="WBParaSite" id="nRc.2.0.1.t38187-RA">
    <property type="protein sequence ID" value="nRc.2.0.1.t38187-RA"/>
    <property type="gene ID" value="nRc.2.0.1.g38187"/>
</dbReference>
<protein>
    <submittedName>
        <fullName evidence="2">Uncharacterized protein</fullName>
    </submittedName>
</protein>
<sequence length="175" mass="20464">MFLKNPLPTHNTEHEHSLDYGNEQCLQNQVNTYTNQHFLQRRRLNYYHKLELFKNVIIKKNGLKTSRFDGRPNRGDDWYIKECKFIIRKTPFYKKHNIEDIVATWLAPILLCRLVFLWRPSYFSVKTGGCRRLSPMATVGNSADCQFIPNNHQLSPTLPIDSLESLTVADLILGI</sequence>
<reference evidence="2" key="1">
    <citation type="submission" date="2022-11" db="UniProtKB">
        <authorList>
            <consortium name="WormBaseParasite"/>
        </authorList>
    </citation>
    <scope>IDENTIFICATION</scope>
</reference>
<evidence type="ECO:0000313" key="2">
    <source>
        <dbReference type="WBParaSite" id="nRc.2.0.1.t38187-RA"/>
    </source>
</evidence>
<organism evidence="1 2">
    <name type="scientific">Romanomermis culicivorax</name>
    <name type="common">Nematode worm</name>
    <dbReference type="NCBI Taxonomy" id="13658"/>
    <lineage>
        <taxon>Eukaryota</taxon>
        <taxon>Metazoa</taxon>
        <taxon>Ecdysozoa</taxon>
        <taxon>Nematoda</taxon>
        <taxon>Enoplea</taxon>
        <taxon>Dorylaimia</taxon>
        <taxon>Mermithida</taxon>
        <taxon>Mermithoidea</taxon>
        <taxon>Mermithidae</taxon>
        <taxon>Romanomermis</taxon>
    </lineage>
</organism>
<dbReference type="Proteomes" id="UP000887565">
    <property type="component" value="Unplaced"/>
</dbReference>
<proteinExistence type="predicted"/>